<accession>A0A517N5M8</accession>
<evidence type="ECO:0000259" key="12">
    <source>
        <dbReference type="Pfam" id="PF10590"/>
    </source>
</evidence>
<keyword evidence="3 7" id="KW-0285">Flavoprotein</keyword>
<comment type="function">
    <text evidence="7">Catalyzes the oxidation of either pyridoxine 5'-phosphate (PNP) or pyridoxamine 5'-phosphate (PMP) into pyridoxal 5'-phosphate (PLP).</text>
</comment>
<feature type="domain" description="Pyridoxamine 5'-phosphate oxidase N-terminal" evidence="11">
    <location>
        <begin position="45"/>
        <end position="159"/>
    </location>
</feature>
<keyword evidence="14" id="KW-1185">Reference proteome</keyword>
<feature type="binding site" evidence="7 9">
    <location>
        <begin position="63"/>
        <end position="68"/>
    </location>
    <ligand>
        <name>FMN</name>
        <dbReference type="ChEBI" id="CHEBI:58210"/>
    </ligand>
</feature>
<evidence type="ECO:0000313" key="13">
    <source>
        <dbReference type="EMBL" id="QDT02446.1"/>
    </source>
</evidence>
<dbReference type="GO" id="GO:0004733">
    <property type="term" value="F:pyridoxamine phosphate oxidase activity"/>
    <property type="evidence" value="ECO:0007669"/>
    <property type="project" value="UniProtKB-UniRule"/>
</dbReference>
<evidence type="ECO:0000256" key="10">
    <source>
        <dbReference type="SAM" id="MobiDB-lite"/>
    </source>
</evidence>
<dbReference type="Pfam" id="PF01243">
    <property type="entry name" value="PNPOx_N"/>
    <property type="match status" value="1"/>
</dbReference>
<dbReference type="PIRSF" id="PIRSF000190">
    <property type="entry name" value="Pyd_amn-ph_oxd"/>
    <property type="match status" value="1"/>
</dbReference>
<evidence type="ECO:0000256" key="2">
    <source>
        <dbReference type="ARBA" id="ARBA00011738"/>
    </source>
</evidence>
<feature type="binding site" evidence="7 8">
    <location>
        <position position="129"/>
    </location>
    <ligand>
        <name>substrate</name>
    </ligand>
</feature>
<feature type="binding site" evidence="7 8">
    <location>
        <position position="133"/>
    </location>
    <ligand>
        <name>substrate</name>
    </ligand>
</feature>
<dbReference type="GO" id="GO:0010181">
    <property type="term" value="F:FMN binding"/>
    <property type="evidence" value="ECO:0007669"/>
    <property type="project" value="UniProtKB-UniRule"/>
</dbReference>
<dbReference type="SUPFAM" id="SSF50475">
    <property type="entry name" value="FMN-binding split barrel"/>
    <property type="match status" value="1"/>
</dbReference>
<feature type="binding site" evidence="8">
    <location>
        <begin position="7"/>
        <end position="10"/>
    </location>
    <ligand>
        <name>substrate</name>
    </ligand>
</feature>
<feature type="binding site" evidence="7 9">
    <location>
        <begin position="142"/>
        <end position="143"/>
    </location>
    <ligand>
        <name>FMN</name>
        <dbReference type="ChEBI" id="CHEBI:58210"/>
    </ligand>
</feature>
<dbReference type="UniPathway" id="UPA01068">
    <property type="reaction ID" value="UER00304"/>
</dbReference>
<keyword evidence="4 7" id="KW-0288">FMN</keyword>
<dbReference type="RefSeq" id="WP_145168144.1">
    <property type="nucleotide sequence ID" value="NZ_CP036525.1"/>
</dbReference>
<gene>
    <name evidence="7 13" type="primary">pdxH</name>
    <name evidence="13" type="ORF">K227x_08230</name>
</gene>
<feature type="compositionally biased region" description="Polar residues" evidence="10">
    <location>
        <begin position="205"/>
        <end position="224"/>
    </location>
</feature>
<evidence type="ECO:0000256" key="6">
    <source>
        <dbReference type="ARBA" id="ARBA00023096"/>
    </source>
</evidence>
<dbReference type="InterPro" id="IPR012349">
    <property type="entry name" value="Split_barrel_FMN-bd"/>
</dbReference>
<dbReference type="InterPro" id="IPR000659">
    <property type="entry name" value="Pyridox_Oxase"/>
</dbReference>
<keyword evidence="5 7" id="KW-0560">Oxidoreductase</keyword>
<proteinExistence type="inferred from homology"/>
<dbReference type="NCBIfam" id="TIGR00558">
    <property type="entry name" value="pdxH"/>
    <property type="match status" value="1"/>
</dbReference>
<feature type="domain" description="Pyridoxine 5'-phosphate oxidase dimerisation C-terminal" evidence="12">
    <location>
        <begin position="174"/>
        <end position="224"/>
    </location>
</feature>
<feature type="binding site" evidence="7 9">
    <location>
        <position position="187"/>
    </location>
    <ligand>
        <name>FMN</name>
        <dbReference type="ChEBI" id="CHEBI:58210"/>
    </ligand>
</feature>
<feature type="binding site" evidence="7 9">
    <location>
        <position position="197"/>
    </location>
    <ligand>
        <name>FMN</name>
        <dbReference type="ChEBI" id="CHEBI:58210"/>
    </ligand>
</feature>
<comment type="subunit">
    <text evidence="2 7">Homodimer.</text>
</comment>
<dbReference type="EC" id="1.4.3.5" evidence="7"/>
<dbReference type="Proteomes" id="UP000318538">
    <property type="component" value="Chromosome"/>
</dbReference>
<dbReference type="InterPro" id="IPR019576">
    <property type="entry name" value="Pyridoxamine_oxidase_dimer_C"/>
</dbReference>
<dbReference type="AlphaFoldDB" id="A0A517N5M8"/>
<organism evidence="13 14">
    <name type="scientific">Rubripirellula lacrimiformis</name>
    <dbReference type="NCBI Taxonomy" id="1930273"/>
    <lineage>
        <taxon>Bacteria</taxon>
        <taxon>Pseudomonadati</taxon>
        <taxon>Planctomycetota</taxon>
        <taxon>Planctomycetia</taxon>
        <taxon>Pirellulales</taxon>
        <taxon>Pirellulaceae</taxon>
        <taxon>Rubripirellula</taxon>
    </lineage>
</organism>
<dbReference type="EMBL" id="CP036525">
    <property type="protein sequence ID" value="QDT02446.1"/>
    <property type="molecule type" value="Genomic_DNA"/>
</dbReference>
<protein>
    <recommendedName>
        <fullName evidence="7">Pyridoxine/pyridoxamine 5'-phosphate oxidase</fullName>
        <ecNumber evidence="7">1.4.3.5</ecNumber>
    </recommendedName>
    <alternativeName>
        <fullName evidence="7">PNP/PMP oxidase</fullName>
        <shortName evidence="7">PNPOx</shortName>
    </alternativeName>
    <alternativeName>
        <fullName evidence="7">Pyridoxal 5'-phosphate synthase</fullName>
    </alternativeName>
</protein>
<comment type="catalytic activity">
    <reaction evidence="7">
        <text>pyridoxine 5'-phosphate + O2 = pyridoxal 5'-phosphate + H2O2</text>
        <dbReference type="Rhea" id="RHEA:15149"/>
        <dbReference type="ChEBI" id="CHEBI:15379"/>
        <dbReference type="ChEBI" id="CHEBI:16240"/>
        <dbReference type="ChEBI" id="CHEBI:58589"/>
        <dbReference type="ChEBI" id="CHEBI:597326"/>
        <dbReference type="EC" id="1.4.3.5"/>
    </reaction>
</comment>
<evidence type="ECO:0000256" key="5">
    <source>
        <dbReference type="ARBA" id="ARBA00023002"/>
    </source>
</evidence>
<evidence type="ECO:0000313" key="14">
    <source>
        <dbReference type="Proteomes" id="UP000318538"/>
    </source>
</evidence>
<feature type="binding site" evidence="7 9">
    <location>
        <begin position="78"/>
        <end position="79"/>
    </location>
    <ligand>
        <name>FMN</name>
        <dbReference type="ChEBI" id="CHEBI:58210"/>
    </ligand>
</feature>
<sequence>MTIHHMRQNYTKAGLHRQDVDPDPMVQFTRWFEQAKQEDLPDWLEVNAMTLSTADLSGNVTSRIVLLKSVENGKFVFFTNYDSTKGRQIAANPNVSLCFFWPHLERQVRVTGTVAQSPRDVSEAYFQSRPRSSQLGANVSPQSAEVESDDWLQHRMADLQAQYENGEVPCPAHWGGYEVTACQIEFWQGRPSRLHDRICYRRSESPSSPDQQADGQWTITRLAP</sequence>
<evidence type="ECO:0000259" key="11">
    <source>
        <dbReference type="Pfam" id="PF01243"/>
    </source>
</evidence>
<dbReference type="InterPro" id="IPR019740">
    <property type="entry name" value="Pyridox_Oxase_CS"/>
</dbReference>
<evidence type="ECO:0000256" key="3">
    <source>
        <dbReference type="ARBA" id="ARBA00022630"/>
    </source>
</evidence>
<evidence type="ECO:0000256" key="8">
    <source>
        <dbReference type="PIRSR" id="PIRSR000190-1"/>
    </source>
</evidence>
<dbReference type="PANTHER" id="PTHR10851:SF0">
    <property type="entry name" value="PYRIDOXINE-5'-PHOSPHATE OXIDASE"/>
    <property type="match status" value="1"/>
</dbReference>
<dbReference type="FunFam" id="2.30.110.10:FF:000020">
    <property type="entry name" value="PNPO isoform 11"/>
    <property type="match status" value="1"/>
</dbReference>
<dbReference type="PROSITE" id="PS01064">
    <property type="entry name" value="PYRIDOX_OXIDASE"/>
    <property type="match status" value="1"/>
</dbReference>
<comment type="pathway">
    <text evidence="7">Cofactor metabolism; pyridoxal 5'-phosphate salvage; pyridoxal 5'-phosphate from pyridoxine 5'-phosphate: step 1/1.</text>
</comment>
<comment type="catalytic activity">
    <reaction evidence="7">
        <text>pyridoxamine 5'-phosphate + O2 + H2O = pyridoxal 5'-phosphate + H2O2 + NH4(+)</text>
        <dbReference type="Rhea" id="RHEA:15817"/>
        <dbReference type="ChEBI" id="CHEBI:15377"/>
        <dbReference type="ChEBI" id="CHEBI:15379"/>
        <dbReference type="ChEBI" id="CHEBI:16240"/>
        <dbReference type="ChEBI" id="CHEBI:28938"/>
        <dbReference type="ChEBI" id="CHEBI:58451"/>
        <dbReference type="ChEBI" id="CHEBI:597326"/>
        <dbReference type="EC" id="1.4.3.5"/>
    </reaction>
</comment>
<feature type="binding site" evidence="7 8">
    <location>
        <begin position="193"/>
        <end position="195"/>
    </location>
    <ligand>
        <name>substrate</name>
    </ligand>
</feature>
<dbReference type="Gene3D" id="2.30.110.10">
    <property type="entry name" value="Electron Transport, Fmn-binding Protein, Chain A"/>
    <property type="match status" value="1"/>
</dbReference>
<dbReference type="KEGG" id="rlc:K227x_08230"/>
<dbReference type="NCBIfam" id="NF004231">
    <property type="entry name" value="PRK05679.1"/>
    <property type="match status" value="1"/>
</dbReference>
<comment type="similarity">
    <text evidence="1 7">Belongs to the pyridoxamine 5'-phosphate oxidase family.</text>
</comment>
<comment type="caution">
    <text evidence="7">Lacks conserved residue(s) required for the propagation of feature annotation.</text>
</comment>
<dbReference type="OrthoDB" id="9780392at2"/>
<feature type="region of interest" description="Disordered" evidence="10">
    <location>
        <begin position="121"/>
        <end position="143"/>
    </location>
</feature>
<dbReference type="PANTHER" id="PTHR10851">
    <property type="entry name" value="PYRIDOXINE-5-PHOSPHATE OXIDASE"/>
    <property type="match status" value="1"/>
</dbReference>
<feature type="region of interest" description="Disordered" evidence="10">
    <location>
        <begin position="202"/>
        <end position="224"/>
    </location>
</feature>
<reference evidence="13 14" key="1">
    <citation type="submission" date="2019-02" db="EMBL/GenBank/DDBJ databases">
        <title>Deep-cultivation of Planctomycetes and their phenomic and genomic characterization uncovers novel biology.</title>
        <authorList>
            <person name="Wiegand S."/>
            <person name="Jogler M."/>
            <person name="Boedeker C."/>
            <person name="Pinto D."/>
            <person name="Vollmers J."/>
            <person name="Rivas-Marin E."/>
            <person name="Kohn T."/>
            <person name="Peeters S.H."/>
            <person name="Heuer A."/>
            <person name="Rast P."/>
            <person name="Oberbeckmann S."/>
            <person name="Bunk B."/>
            <person name="Jeske O."/>
            <person name="Meyerdierks A."/>
            <person name="Storesund J.E."/>
            <person name="Kallscheuer N."/>
            <person name="Luecker S."/>
            <person name="Lage O.M."/>
            <person name="Pohl T."/>
            <person name="Merkel B.J."/>
            <person name="Hornburger P."/>
            <person name="Mueller R.-W."/>
            <person name="Bruemmer F."/>
            <person name="Labrenz M."/>
            <person name="Spormann A.M."/>
            <person name="Op den Camp H."/>
            <person name="Overmann J."/>
            <person name="Amann R."/>
            <person name="Jetten M.S.M."/>
            <person name="Mascher T."/>
            <person name="Medema M.H."/>
            <person name="Devos D.P."/>
            <person name="Kaster A.-K."/>
            <person name="Ovreas L."/>
            <person name="Rohde M."/>
            <person name="Galperin M.Y."/>
            <person name="Jogler C."/>
        </authorList>
    </citation>
    <scope>NUCLEOTIDE SEQUENCE [LARGE SCALE GENOMIC DNA]</scope>
    <source>
        <strain evidence="13 14">K22_7</strain>
    </source>
</reference>
<feature type="binding site" evidence="7 9">
    <location>
        <position position="85"/>
    </location>
    <ligand>
        <name>FMN</name>
        <dbReference type="ChEBI" id="CHEBI:58210"/>
    </ligand>
</feature>
<feature type="compositionally biased region" description="Polar residues" evidence="10">
    <location>
        <begin position="129"/>
        <end position="143"/>
    </location>
</feature>
<evidence type="ECO:0000256" key="9">
    <source>
        <dbReference type="PIRSR" id="PIRSR000190-2"/>
    </source>
</evidence>
<feature type="binding site" evidence="7 8">
    <location>
        <position position="68"/>
    </location>
    <ligand>
        <name>substrate</name>
    </ligand>
</feature>
<feature type="binding site" evidence="7 9">
    <location>
        <position position="107"/>
    </location>
    <ligand>
        <name>FMN</name>
        <dbReference type="ChEBI" id="CHEBI:58210"/>
    </ligand>
</feature>
<dbReference type="InterPro" id="IPR011576">
    <property type="entry name" value="Pyridox_Oxase_N"/>
</dbReference>
<dbReference type="Pfam" id="PF10590">
    <property type="entry name" value="PNP_phzG_C"/>
    <property type="match status" value="1"/>
</dbReference>
<name>A0A517N5M8_9BACT</name>
<comment type="pathway">
    <text evidence="7">Cofactor metabolism; pyridoxal 5'-phosphate salvage; pyridoxal 5'-phosphate from pyridoxamine 5'-phosphate: step 1/1.</text>
</comment>
<evidence type="ECO:0000256" key="7">
    <source>
        <dbReference type="HAMAP-Rule" id="MF_01629"/>
    </source>
</evidence>
<feature type="binding site" evidence="7 8">
    <location>
        <position position="125"/>
    </location>
    <ligand>
        <name>substrate</name>
    </ligand>
</feature>
<comment type="cofactor">
    <cofactor evidence="7 9">
        <name>FMN</name>
        <dbReference type="ChEBI" id="CHEBI:58210"/>
    </cofactor>
    <text evidence="7 9">Binds 1 FMN per subunit.</text>
</comment>
<evidence type="ECO:0000256" key="4">
    <source>
        <dbReference type="ARBA" id="ARBA00022643"/>
    </source>
</evidence>
<dbReference type="GO" id="GO:0008615">
    <property type="term" value="P:pyridoxine biosynthetic process"/>
    <property type="evidence" value="ECO:0007669"/>
    <property type="project" value="UniProtKB-UniRule"/>
</dbReference>
<keyword evidence="6 7" id="KW-0664">Pyridoxine biosynthesis</keyword>
<evidence type="ECO:0000256" key="1">
    <source>
        <dbReference type="ARBA" id="ARBA00007301"/>
    </source>
</evidence>
<dbReference type="HAMAP" id="MF_01629">
    <property type="entry name" value="PdxH"/>
    <property type="match status" value="1"/>
</dbReference>